<evidence type="ECO:0000313" key="1">
    <source>
        <dbReference type="EMBL" id="GIY51396.1"/>
    </source>
</evidence>
<comment type="caution">
    <text evidence="1">The sequence shown here is derived from an EMBL/GenBank/DDBJ whole genome shotgun (WGS) entry which is preliminary data.</text>
</comment>
<gene>
    <name evidence="1" type="ORF">CEXT_165801</name>
</gene>
<organism evidence="1 2">
    <name type="scientific">Caerostris extrusa</name>
    <name type="common">Bark spider</name>
    <name type="synonym">Caerostris bankana</name>
    <dbReference type="NCBI Taxonomy" id="172846"/>
    <lineage>
        <taxon>Eukaryota</taxon>
        <taxon>Metazoa</taxon>
        <taxon>Ecdysozoa</taxon>
        <taxon>Arthropoda</taxon>
        <taxon>Chelicerata</taxon>
        <taxon>Arachnida</taxon>
        <taxon>Araneae</taxon>
        <taxon>Araneomorphae</taxon>
        <taxon>Entelegynae</taxon>
        <taxon>Araneoidea</taxon>
        <taxon>Araneidae</taxon>
        <taxon>Caerostris</taxon>
    </lineage>
</organism>
<protein>
    <submittedName>
        <fullName evidence="1">Uncharacterized protein</fullName>
    </submittedName>
</protein>
<evidence type="ECO:0000313" key="2">
    <source>
        <dbReference type="Proteomes" id="UP001054945"/>
    </source>
</evidence>
<sequence>MDQKRTGILYEQKAIWNLMVEGTRVAMRCSCPRQVVDTGIGSFTSMARFSGGLLSPGGWVVATSVTATYIKLICSLYAEATELATYKSNEIVKQMNVLVIRMSGFIILLIIKELESNSEDNRSTSDDRAVGILGVRERGH</sequence>
<dbReference type="Proteomes" id="UP001054945">
    <property type="component" value="Unassembled WGS sequence"/>
</dbReference>
<proteinExistence type="predicted"/>
<dbReference type="AlphaFoldDB" id="A0AAV4U0U7"/>
<name>A0AAV4U0U7_CAEEX</name>
<reference evidence="1 2" key="1">
    <citation type="submission" date="2021-06" db="EMBL/GenBank/DDBJ databases">
        <title>Caerostris extrusa draft genome.</title>
        <authorList>
            <person name="Kono N."/>
            <person name="Arakawa K."/>
        </authorList>
    </citation>
    <scope>NUCLEOTIDE SEQUENCE [LARGE SCALE GENOMIC DNA]</scope>
</reference>
<dbReference type="EMBL" id="BPLR01012100">
    <property type="protein sequence ID" value="GIY51396.1"/>
    <property type="molecule type" value="Genomic_DNA"/>
</dbReference>
<accession>A0AAV4U0U7</accession>
<keyword evidence="2" id="KW-1185">Reference proteome</keyword>